<proteinExistence type="predicted"/>
<evidence type="ECO:0000313" key="5">
    <source>
        <dbReference type="EMBL" id="AXM99972.1"/>
    </source>
</evidence>
<evidence type="ECO:0000313" key="6">
    <source>
        <dbReference type="Proteomes" id="UP000256572"/>
    </source>
</evidence>
<name>A0AAN1PGV3_9PROT</name>
<reference evidence="5 6" key="1">
    <citation type="submission" date="2017-09" db="EMBL/GenBank/DDBJ databases">
        <authorList>
            <person name="Kim K.H."/>
            <person name="Chun B.H."/>
            <person name="Han G.S."/>
            <person name="Hyun S.G."/>
            <person name="Jeon C.O."/>
        </authorList>
    </citation>
    <scope>NUCLEOTIDE SEQUENCE [LARGE SCALE GENOMIC DNA]</scope>
    <source>
        <strain evidence="5 6">SH</strain>
    </source>
</reference>
<protein>
    <submittedName>
        <fullName evidence="5">DUF563 domain-containing protein</fullName>
    </submittedName>
</protein>
<feature type="domain" description="Glycosyltransferase 61 catalytic" evidence="4">
    <location>
        <begin position="342"/>
        <end position="522"/>
    </location>
</feature>
<dbReference type="RefSeq" id="WP_089179297.1">
    <property type="nucleotide sequence ID" value="NZ_CP023189.1"/>
</dbReference>
<dbReference type="EMBL" id="CP023189">
    <property type="protein sequence ID" value="AXM99972.1"/>
    <property type="molecule type" value="Genomic_DNA"/>
</dbReference>
<dbReference type="PANTHER" id="PTHR20961">
    <property type="entry name" value="GLYCOSYLTRANSFERASE"/>
    <property type="match status" value="1"/>
</dbReference>
<dbReference type="Proteomes" id="UP000256572">
    <property type="component" value="Chromosome"/>
</dbReference>
<evidence type="ECO:0000259" key="4">
    <source>
        <dbReference type="Pfam" id="PF04577"/>
    </source>
</evidence>
<evidence type="ECO:0000256" key="2">
    <source>
        <dbReference type="ARBA" id="ARBA00022679"/>
    </source>
</evidence>
<dbReference type="InterPro" id="IPR049625">
    <property type="entry name" value="Glyco_transf_61_cat"/>
</dbReference>
<keyword evidence="3" id="KW-0325">Glycoprotein</keyword>
<organism evidence="5 6">
    <name type="scientific">Acetobacter pomorum</name>
    <dbReference type="NCBI Taxonomy" id="65959"/>
    <lineage>
        <taxon>Bacteria</taxon>
        <taxon>Pseudomonadati</taxon>
        <taxon>Pseudomonadota</taxon>
        <taxon>Alphaproteobacteria</taxon>
        <taxon>Acetobacterales</taxon>
        <taxon>Acetobacteraceae</taxon>
        <taxon>Acetobacter</taxon>
    </lineage>
</organism>
<keyword evidence="2" id="KW-0808">Transferase</keyword>
<dbReference type="GO" id="GO:0016757">
    <property type="term" value="F:glycosyltransferase activity"/>
    <property type="evidence" value="ECO:0007669"/>
    <property type="project" value="UniProtKB-KW"/>
</dbReference>
<evidence type="ECO:0000256" key="3">
    <source>
        <dbReference type="ARBA" id="ARBA00023180"/>
    </source>
</evidence>
<gene>
    <name evidence="5" type="ORF">CJF59_04995</name>
</gene>
<evidence type="ECO:0000256" key="1">
    <source>
        <dbReference type="ARBA" id="ARBA00022676"/>
    </source>
</evidence>
<dbReference type="AlphaFoldDB" id="A0AAN1PGV3"/>
<sequence length="580" mass="65427">MNPKKLSVTIIDSGINIKNILHNFLQDKVVNIVSINDEESISAGGDILCCSLELTHAENTQDAVEKAKKYLEKYSAVIFCEPSSCSQDKLKQLGFKSVHENFSENKMFGEINFQFFENLAIESHIASISEYGYEAAYHVRSTYLVSVENMGGVDYDNISHRPDVPLRFPVFNVEFFVLSKFDAPEINLKSDVTLVQFKVVQPNASAGDMILTDFQSPYKIGEVIYKTSSESIEDLRKRVKDPQFVDYNNVSNEFFLGRINEWLRLTSFSFEKVAITRLKKCIVTGCGFLYSDNKPVSHSDYLLPYLTASIYHPIWGGLEKLHVLRKVEGPVIVAFNHLYKNYYHFLAECLSAAYISYVELKKSGVDKVSILTCKLKGFAKDYFDILFSDCENVSIIELNDSEYIHADEVYYSPELLGFTTSQPCLVAERADFRNAIVSKSGIEVKNNPTDIIYISRRDTSARKICNESELITSLENLGVKIVQLTGLSVKEQIALFANSALVIGGHGAGISNSLFMQKTSTMFELIQASYQNVGPMRLAQSSGAQYVSMLFFQDGEGDSWYVDIDKVCRYVSEYKNKVIE</sequence>
<keyword evidence="1" id="KW-0328">Glycosyltransferase</keyword>
<reference evidence="5 6" key="2">
    <citation type="submission" date="2018-08" db="EMBL/GenBank/DDBJ databases">
        <title>Acetobacter oryzifermentans sp. nov., isolated from Korea traditional vinegar and reclassification of Acetobacter pasteurianus subsp. ascendens (Henneberg 1898) as Acetobacter ascendens comb. nov.</title>
        <authorList>
            <person name="Cho G.Y."/>
            <person name="Lee S.H."/>
        </authorList>
    </citation>
    <scope>NUCLEOTIDE SEQUENCE [LARGE SCALE GENOMIC DNA]</scope>
    <source>
        <strain evidence="5 6">SH</strain>
    </source>
</reference>
<dbReference type="InterPro" id="IPR007657">
    <property type="entry name" value="Glycosyltransferase_61"/>
</dbReference>
<accession>A0AAN1PGV3</accession>
<dbReference type="Pfam" id="PF04577">
    <property type="entry name" value="Glyco_transf_61"/>
    <property type="match status" value="1"/>
</dbReference>